<evidence type="ECO:0000313" key="3">
    <source>
        <dbReference type="Proteomes" id="UP000261948"/>
    </source>
</evidence>
<feature type="transmembrane region" description="Helical" evidence="1">
    <location>
        <begin position="246"/>
        <end position="271"/>
    </location>
</feature>
<organism evidence="2 3">
    <name type="scientific">Comamonas testosteroni</name>
    <name type="common">Pseudomonas testosteroni</name>
    <dbReference type="NCBI Taxonomy" id="285"/>
    <lineage>
        <taxon>Bacteria</taxon>
        <taxon>Pseudomonadati</taxon>
        <taxon>Pseudomonadota</taxon>
        <taxon>Betaproteobacteria</taxon>
        <taxon>Burkholderiales</taxon>
        <taxon>Comamonadaceae</taxon>
        <taxon>Comamonas</taxon>
    </lineage>
</organism>
<evidence type="ECO:0000313" key="2">
    <source>
        <dbReference type="EMBL" id="RGE46047.1"/>
    </source>
</evidence>
<keyword evidence="3" id="KW-1185">Reference proteome</keyword>
<comment type="caution">
    <text evidence="2">The sequence shown here is derived from an EMBL/GenBank/DDBJ whole genome shotgun (WGS) entry which is preliminary data.</text>
</comment>
<dbReference type="AlphaFoldDB" id="A0A373FQ87"/>
<dbReference type="InterPro" id="IPR049458">
    <property type="entry name" value="EpsG-like"/>
</dbReference>
<sequence length="313" mass="36393">MLLSRLGYLLFSVFLVLLLSFRTIPAVDDSNDLGRYLEYWSEFCRGGGYEGVSYFIFMNFYGVSCWVDSQWFFIFLTALTIPLGICCYVKNSIGMLIGISALISVASLELMTNALRQGLAFLFFAYAVFMLGQRVRSYFLFVASIASHSSLFFYSPILFIFNKINNILTRVFLLIFGGILIYIFSEKIGIYLNEYMEIYAEKPKNSYIAFLLMGYLLPVISLIFNVDDFKRYVQNRVFLYNSLLVIASYFIFPYIFYRFAIFSTLINYLLIFDKFDIVRKFEWKSVGLLMILTVAHTLTMIHFSKSFLYGVFS</sequence>
<feature type="transmembrane region" description="Helical" evidence="1">
    <location>
        <begin position="88"/>
        <end position="108"/>
    </location>
</feature>
<evidence type="ECO:0008006" key="4">
    <source>
        <dbReference type="Google" id="ProtNLM"/>
    </source>
</evidence>
<keyword evidence="1" id="KW-0472">Membrane</keyword>
<name>A0A373FQ87_COMTE</name>
<feature type="transmembrane region" description="Helical" evidence="1">
    <location>
        <begin position="114"/>
        <end position="131"/>
    </location>
</feature>
<dbReference type="Proteomes" id="UP000261948">
    <property type="component" value="Unassembled WGS sequence"/>
</dbReference>
<feature type="transmembrane region" description="Helical" evidence="1">
    <location>
        <begin position="138"/>
        <end position="161"/>
    </location>
</feature>
<protein>
    <recommendedName>
        <fullName evidence="4">EpsG family protein</fullName>
    </recommendedName>
</protein>
<dbReference type="EMBL" id="QURR01000005">
    <property type="protein sequence ID" value="RGE46047.1"/>
    <property type="molecule type" value="Genomic_DNA"/>
</dbReference>
<feature type="transmembrane region" description="Helical" evidence="1">
    <location>
        <begin position="60"/>
        <end position="81"/>
    </location>
</feature>
<keyword evidence="1" id="KW-1133">Transmembrane helix</keyword>
<feature type="transmembrane region" description="Helical" evidence="1">
    <location>
        <begin position="283"/>
        <end position="303"/>
    </location>
</feature>
<proteinExistence type="predicted"/>
<accession>A0A373FQ87</accession>
<feature type="transmembrane region" description="Helical" evidence="1">
    <location>
        <begin position="206"/>
        <end position="226"/>
    </location>
</feature>
<reference evidence="2 3" key="1">
    <citation type="submission" date="2018-08" db="EMBL/GenBank/DDBJ databases">
        <title>Comamonas testosteroni strain SWCO2.</title>
        <authorList>
            <person name="Jiang N."/>
            <person name="Zhang X.Z."/>
        </authorList>
    </citation>
    <scope>NUCLEOTIDE SEQUENCE [LARGE SCALE GENOMIC DNA]</scope>
    <source>
        <strain evidence="2 3">SWCO2</strain>
    </source>
</reference>
<evidence type="ECO:0000256" key="1">
    <source>
        <dbReference type="SAM" id="Phobius"/>
    </source>
</evidence>
<keyword evidence="1" id="KW-0812">Transmembrane</keyword>
<gene>
    <name evidence="2" type="ORF">DZC30_06080</name>
</gene>
<feature type="transmembrane region" description="Helical" evidence="1">
    <location>
        <begin position="167"/>
        <end position="185"/>
    </location>
</feature>
<dbReference type="Pfam" id="PF14897">
    <property type="entry name" value="EpsG"/>
    <property type="match status" value="1"/>
</dbReference>